<evidence type="ECO:0000313" key="2">
    <source>
        <dbReference type="Proteomes" id="UP001162480"/>
    </source>
</evidence>
<name>A0AA36AYE8_OCTVU</name>
<dbReference type="EMBL" id="OX597819">
    <property type="protein sequence ID" value="CAI9724590.1"/>
    <property type="molecule type" value="Genomic_DNA"/>
</dbReference>
<sequence>MFIVDSGDEDGDSGEGDESHIGAIAGDCGVVESGDWPQTGEFHDIDAHLDNGRKNMGEYDGRYTHIQAVNLEEKARTSYNLTYFKHRKKLSLHILLCRRRP</sequence>
<accession>A0AA36AYE8</accession>
<reference evidence="1" key="1">
    <citation type="submission" date="2023-08" db="EMBL/GenBank/DDBJ databases">
        <authorList>
            <person name="Alioto T."/>
            <person name="Alioto T."/>
            <person name="Gomez Garrido J."/>
        </authorList>
    </citation>
    <scope>NUCLEOTIDE SEQUENCE</scope>
</reference>
<evidence type="ECO:0000313" key="1">
    <source>
        <dbReference type="EMBL" id="CAI9724590.1"/>
    </source>
</evidence>
<protein>
    <submittedName>
        <fullName evidence="1">Uncharacterized protein</fullName>
    </submittedName>
</protein>
<gene>
    <name evidence="1" type="ORF">OCTVUL_1B008588</name>
</gene>
<keyword evidence="2" id="KW-1185">Reference proteome</keyword>
<organism evidence="1 2">
    <name type="scientific">Octopus vulgaris</name>
    <name type="common">Common octopus</name>
    <dbReference type="NCBI Taxonomy" id="6645"/>
    <lineage>
        <taxon>Eukaryota</taxon>
        <taxon>Metazoa</taxon>
        <taxon>Spiralia</taxon>
        <taxon>Lophotrochozoa</taxon>
        <taxon>Mollusca</taxon>
        <taxon>Cephalopoda</taxon>
        <taxon>Coleoidea</taxon>
        <taxon>Octopodiformes</taxon>
        <taxon>Octopoda</taxon>
        <taxon>Incirrata</taxon>
        <taxon>Octopodidae</taxon>
        <taxon>Octopus</taxon>
    </lineage>
</organism>
<proteinExistence type="predicted"/>
<dbReference type="Proteomes" id="UP001162480">
    <property type="component" value="Chromosome 6"/>
</dbReference>
<dbReference type="AlphaFoldDB" id="A0AA36AYE8"/>